<dbReference type="Pfam" id="PF02811">
    <property type="entry name" value="PHP"/>
    <property type="match status" value="1"/>
</dbReference>
<dbReference type="Proteomes" id="UP000886886">
    <property type="component" value="Unassembled WGS sequence"/>
</dbReference>
<name>A0A9D0ZV75_9FIRM</name>
<evidence type="ECO:0000259" key="1">
    <source>
        <dbReference type="SMART" id="SM00481"/>
    </source>
</evidence>
<evidence type="ECO:0000313" key="3">
    <source>
        <dbReference type="Proteomes" id="UP000886886"/>
    </source>
</evidence>
<dbReference type="SUPFAM" id="SSF89550">
    <property type="entry name" value="PHP domain-like"/>
    <property type="match status" value="1"/>
</dbReference>
<feature type="domain" description="Polymerase/histidinol phosphatase N-terminal" evidence="1">
    <location>
        <begin position="4"/>
        <end position="69"/>
    </location>
</feature>
<dbReference type="Gene3D" id="1.10.150.650">
    <property type="match status" value="1"/>
</dbReference>
<dbReference type="EMBL" id="DVFT01000083">
    <property type="protein sequence ID" value="HIQ96025.1"/>
    <property type="molecule type" value="Genomic_DNA"/>
</dbReference>
<proteinExistence type="predicted"/>
<comment type="caution">
    <text evidence="2">The sequence shown here is derived from an EMBL/GenBank/DDBJ whole genome shotgun (WGS) entry which is preliminary data.</text>
</comment>
<reference evidence="2" key="2">
    <citation type="journal article" date="2021" name="PeerJ">
        <title>Extensive microbial diversity within the chicken gut microbiome revealed by metagenomics and culture.</title>
        <authorList>
            <person name="Gilroy R."/>
            <person name="Ravi A."/>
            <person name="Getino M."/>
            <person name="Pursley I."/>
            <person name="Horton D.L."/>
            <person name="Alikhan N.F."/>
            <person name="Baker D."/>
            <person name="Gharbi K."/>
            <person name="Hall N."/>
            <person name="Watson M."/>
            <person name="Adriaenssens E.M."/>
            <person name="Foster-Nyarko E."/>
            <person name="Jarju S."/>
            <person name="Secka A."/>
            <person name="Antonio M."/>
            <person name="Oren A."/>
            <person name="Chaudhuri R.R."/>
            <person name="La Ragione R."/>
            <person name="Hildebrand F."/>
            <person name="Pallen M.J."/>
        </authorList>
    </citation>
    <scope>NUCLEOTIDE SEQUENCE</scope>
    <source>
        <strain evidence="2">ChiSjej3B21-11622</strain>
    </source>
</reference>
<dbReference type="PANTHER" id="PTHR42924">
    <property type="entry name" value="EXONUCLEASE"/>
    <property type="match status" value="1"/>
</dbReference>
<dbReference type="InterPro" id="IPR004013">
    <property type="entry name" value="PHP_dom"/>
</dbReference>
<dbReference type="GO" id="GO:0004534">
    <property type="term" value="F:5'-3' RNA exonuclease activity"/>
    <property type="evidence" value="ECO:0007669"/>
    <property type="project" value="TreeGrafter"/>
</dbReference>
<dbReference type="CDD" id="cd07438">
    <property type="entry name" value="PHP_HisPPase_AMP"/>
    <property type="match status" value="1"/>
</dbReference>
<dbReference type="GO" id="GO:0035312">
    <property type="term" value="F:5'-3' DNA exonuclease activity"/>
    <property type="evidence" value="ECO:0007669"/>
    <property type="project" value="TreeGrafter"/>
</dbReference>
<dbReference type="InterPro" id="IPR052018">
    <property type="entry name" value="PHP_domain"/>
</dbReference>
<dbReference type="InterPro" id="IPR003141">
    <property type="entry name" value="Pol/His_phosphatase_N"/>
</dbReference>
<protein>
    <submittedName>
        <fullName evidence="2">PHP domain-containing protein</fullName>
    </submittedName>
</protein>
<dbReference type="AlphaFoldDB" id="A0A9D0ZV75"/>
<gene>
    <name evidence="2" type="ORF">IAB26_05615</name>
</gene>
<organism evidence="2 3">
    <name type="scientific">Candidatus Limivivens merdigallinarum</name>
    <dbReference type="NCBI Taxonomy" id="2840859"/>
    <lineage>
        <taxon>Bacteria</taxon>
        <taxon>Bacillati</taxon>
        <taxon>Bacillota</taxon>
        <taxon>Clostridia</taxon>
        <taxon>Lachnospirales</taxon>
        <taxon>Lachnospiraceae</taxon>
        <taxon>Lachnospiraceae incertae sedis</taxon>
        <taxon>Candidatus Limivivens</taxon>
    </lineage>
</organism>
<accession>A0A9D0ZV75</accession>
<sequence>MKLIDLHVHSTYSDGTLTPYELAKLAKDTGLTAFALTDHDTVDGIPDALSACQEFEIELIPGIEFSTEYQGKDIHIVGLELDRKSPRFLSEVHLFQDSRNIRNRKMIAKLHDLGNIDISWEQMEAAFGKAIWTRAHFARYLKDHGYVKEMKEAFSRYIGDDCPYFVPREKVSPAQAVRLIRSTGGIPILAHPLLYRLTEEGLLTLIEELKNAGLLGIEALYSTHTPEEESFVLRLARRQGLLISGGSDFHGSNKPSISLGTGRGNLRIPYEPLEKLREARG</sequence>
<dbReference type="PANTHER" id="PTHR42924:SF3">
    <property type="entry name" value="POLYMERASE_HISTIDINOL PHOSPHATASE N-TERMINAL DOMAIN-CONTAINING PROTEIN"/>
    <property type="match status" value="1"/>
</dbReference>
<dbReference type="SMART" id="SM00481">
    <property type="entry name" value="POLIIIAc"/>
    <property type="match status" value="1"/>
</dbReference>
<dbReference type="InterPro" id="IPR016195">
    <property type="entry name" value="Pol/histidinol_Pase-like"/>
</dbReference>
<evidence type="ECO:0000313" key="2">
    <source>
        <dbReference type="EMBL" id="HIQ96025.1"/>
    </source>
</evidence>
<reference evidence="2" key="1">
    <citation type="submission" date="2020-10" db="EMBL/GenBank/DDBJ databases">
        <authorList>
            <person name="Gilroy R."/>
        </authorList>
    </citation>
    <scope>NUCLEOTIDE SEQUENCE</scope>
    <source>
        <strain evidence="2">ChiSjej3B21-11622</strain>
    </source>
</reference>
<dbReference type="Gene3D" id="3.20.20.140">
    <property type="entry name" value="Metal-dependent hydrolases"/>
    <property type="match status" value="1"/>
</dbReference>